<feature type="region of interest" description="Disordered" evidence="1">
    <location>
        <begin position="1"/>
        <end position="23"/>
    </location>
</feature>
<gene>
    <name evidence="2" type="ORF">SISNIDRAFT_461408</name>
</gene>
<dbReference type="AlphaFoldDB" id="A0A164MNH4"/>
<sequence>MGPSISHRVSIAWPPSPPSEPTSTLVLTSPLGRFVDLRLTKDKPPSLSWAFYGVAHYWTDCKSRNHGSWSHEVDSRIIALNLEPEPEAEDDTGILKSLENGDELEVGSMKDDSGVVREYEEVWRAEEPNPRVWKVWKFNHVADDAFNQGMMIRLGRWAQGIVRRGKILTSVRAQLVDMSGSEEPDDVVWRIEFIGGDKYVAEEMMSVLTETYRSDESVGSQGDVPPGVWALIESSDVTV</sequence>
<dbReference type="EMBL" id="KV419464">
    <property type="protein sequence ID" value="KZS86878.1"/>
    <property type="molecule type" value="Genomic_DNA"/>
</dbReference>
<dbReference type="OrthoDB" id="4045395at2759"/>
<evidence type="ECO:0000313" key="3">
    <source>
        <dbReference type="Proteomes" id="UP000076722"/>
    </source>
</evidence>
<accession>A0A164MNH4</accession>
<evidence type="ECO:0000313" key="2">
    <source>
        <dbReference type="EMBL" id="KZS86878.1"/>
    </source>
</evidence>
<proteinExistence type="predicted"/>
<organism evidence="2 3">
    <name type="scientific">Sistotremastrum niveocremeum HHB9708</name>
    <dbReference type="NCBI Taxonomy" id="1314777"/>
    <lineage>
        <taxon>Eukaryota</taxon>
        <taxon>Fungi</taxon>
        <taxon>Dikarya</taxon>
        <taxon>Basidiomycota</taxon>
        <taxon>Agaricomycotina</taxon>
        <taxon>Agaricomycetes</taxon>
        <taxon>Sistotremastrales</taxon>
        <taxon>Sistotremastraceae</taxon>
        <taxon>Sertulicium</taxon>
        <taxon>Sertulicium niveocremeum</taxon>
    </lineage>
</organism>
<evidence type="ECO:0008006" key="4">
    <source>
        <dbReference type="Google" id="ProtNLM"/>
    </source>
</evidence>
<name>A0A164MNH4_9AGAM</name>
<dbReference type="Gene3D" id="2.40.128.320">
    <property type="entry name" value="Protein HRI1, N-terminal domain"/>
    <property type="match status" value="1"/>
</dbReference>
<dbReference type="STRING" id="1314777.A0A164MNH4"/>
<dbReference type="Proteomes" id="UP000076722">
    <property type="component" value="Unassembled WGS sequence"/>
</dbReference>
<dbReference type="InterPro" id="IPR043047">
    <property type="entry name" value="Hri1_N_sf"/>
</dbReference>
<keyword evidence="3" id="KW-1185">Reference proteome</keyword>
<dbReference type="Pfam" id="PF16815">
    <property type="entry name" value="HRI1"/>
    <property type="match status" value="1"/>
</dbReference>
<evidence type="ECO:0000256" key="1">
    <source>
        <dbReference type="SAM" id="MobiDB-lite"/>
    </source>
</evidence>
<dbReference type="InterPro" id="IPR031818">
    <property type="entry name" value="Hri1"/>
</dbReference>
<reference evidence="2 3" key="1">
    <citation type="journal article" date="2016" name="Mol. Biol. Evol.">
        <title>Comparative Genomics of Early-Diverging Mushroom-Forming Fungi Provides Insights into the Origins of Lignocellulose Decay Capabilities.</title>
        <authorList>
            <person name="Nagy L.G."/>
            <person name="Riley R."/>
            <person name="Tritt A."/>
            <person name="Adam C."/>
            <person name="Daum C."/>
            <person name="Floudas D."/>
            <person name="Sun H."/>
            <person name="Yadav J.S."/>
            <person name="Pangilinan J."/>
            <person name="Larsson K.H."/>
            <person name="Matsuura K."/>
            <person name="Barry K."/>
            <person name="Labutti K."/>
            <person name="Kuo R."/>
            <person name="Ohm R.A."/>
            <person name="Bhattacharya S.S."/>
            <person name="Shirouzu T."/>
            <person name="Yoshinaga Y."/>
            <person name="Martin F.M."/>
            <person name="Grigoriev I.V."/>
            <person name="Hibbett D.S."/>
        </authorList>
    </citation>
    <scope>NUCLEOTIDE SEQUENCE [LARGE SCALE GENOMIC DNA]</scope>
    <source>
        <strain evidence="2 3">HHB9708</strain>
    </source>
</reference>
<protein>
    <recommendedName>
        <fullName evidence="4">Protein HRI1</fullName>
    </recommendedName>
</protein>